<evidence type="ECO:0000256" key="2">
    <source>
        <dbReference type="ARBA" id="ARBA00022840"/>
    </source>
</evidence>
<keyword evidence="6" id="KW-0732">Signal</keyword>
<proteinExistence type="inferred from homology"/>
<dbReference type="STRING" id="94643.A0A2A9ML11"/>
<dbReference type="Pfam" id="PF14531">
    <property type="entry name" value="Kinase-like"/>
    <property type="match status" value="1"/>
</dbReference>
<dbReference type="PROSITE" id="PS00108">
    <property type="entry name" value="PROTEIN_KINASE_ST"/>
    <property type="match status" value="1"/>
</dbReference>
<organism evidence="8 9">
    <name type="scientific">Besnoitia besnoiti</name>
    <name type="common">Apicomplexan protozoan</name>
    <dbReference type="NCBI Taxonomy" id="94643"/>
    <lineage>
        <taxon>Eukaryota</taxon>
        <taxon>Sar</taxon>
        <taxon>Alveolata</taxon>
        <taxon>Apicomplexa</taxon>
        <taxon>Conoidasida</taxon>
        <taxon>Coccidia</taxon>
        <taxon>Eucoccidiorida</taxon>
        <taxon>Eimeriorina</taxon>
        <taxon>Sarcocystidae</taxon>
        <taxon>Besnoitia</taxon>
    </lineage>
</organism>
<dbReference type="Proteomes" id="UP000224006">
    <property type="component" value="Chromosome III"/>
</dbReference>
<dbReference type="VEuPathDB" id="ToxoDB:BESB_048880"/>
<dbReference type="GeneID" id="40309818"/>
<evidence type="ECO:0000313" key="8">
    <source>
        <dbReference type="EMBL" id="PFH36696.1"/>
    </source>
</evidence>
<sequence>MARWTSCSFFSLIVCLLCLPMSESPLSSTAILRVRANSFVIPPPSLPEDYHQTKAQKSPAAHRTRRRREGSAQNSPAAADTAAPSFISRIVRRFTARSHEEGLIDVSAGRAEAARAASACFEQRRRSTFHPSHIASRIGELMKLGQLLRIRLLPQQGNQAEMPPEPLIVRRGPFLGCGASGAVFAVYPVDQATPYAMKVFLASIREGGSEAYIHAHLASLLRKNLEVFKVFQGKSESLLRHEKLAAPLFGGEILDFLPLSAVNKQKYVSNLVIFSPLMACDISQLIDHSRTGSLSVQARVHITQSMVNAVASLHKYGFVHRDIKLNNFLVDRYGDVFLSDLDFITEVGEAVRPAGPALYTDPDSAATLWEVERKNENPDELPDDNGTREKPPLVATKTMDAWALGLTIFRFWCNDLPWDLGLLKNATTSEKLQRIATAKRQQEPLKFNKCSSREDMPRSVKDLIRQFLRFEQIFRLLPESEHCFRLTQGESHCATSQRI</sequence>
<dbReference type="PROSITE" id="PS50011">
    <property type="entry name" value="PROTEIN_KINASE_DOM"/>
    <property type="match status" value="1"/>
</dbReference>
<dbReference type="GO" id="GO:0004674">
    <property type="term" value="F:protein serine/threonine kinase activity"/>
    <property type="evidence" value="ECO:0007669"/>
    <property type="project" value="UniProtKB-KW"/>
</dbReference>
<keyword evidence="4" id="KW-0723">Serine/threonine-protein kinase</keyword>
<dbReference type="Gene3D" id="1.10.510.10">
    <property type="entry name" value="Transferase(Phosphotransferase) domain 1"/>
    <property type="match status" value="1"/>
</dbReference>
<keyword evidence="8" id="KW-0418">Kinase</keyword>
<dbReference type="AlphaFoldDB" id="A0A2A9ML11"/>
<dbReference type="PROSITE" id="PS00107">
    <property type="entry name" value="PROTEIN_KINASE_ATP"/>
    <property type="match status" value="1"/>
</dbReference>
<feature type="domain" description="Protein kinase" evidence="7">
    <location>
        <begin position="169"/>
        <end position="485"/>
    </location>
</feature>
<dbReference type="GO" id="GO:0005524">
    <property type="term" value="F:ATP binding"/>
    <property type="evidence" value="ECO:0007669"/>
    <property type="project" value="UniProtKB-UniRule"/>
</dbReference>
<accession>A0A2A9ML11</accession>
<dbReference type="GO" id="GO:0005634">
    <property type="term" value="C:nucleus"/>
    <property type="evidence" value="ECO:0007669"/>
    <property type="project" value="TreeGrafter"/>
</dbReference>
<keyword evidence="9" id="KW-1185">Reference proteome</keyword>
<comment type="similarity">
    <text evidence="4">Belongs to the protein kinase superfamily.</text>
</comment>
<protein>
    <submittedName>
        <fullName evidence="8">Rhoptry kinase family protein ROP32</fullName>
    </submittedName>
</protein>
<dbReference type="InterPro" id="IPR008271">
    <property type="entry name" value="Ser/Thr_kinase_AS"/>
</dbReference>
<evidence type="ECO:0000313" key="9">
    <source>
        <dbReference type="Proteomes" id="UP000224006"/>
    </source>
</evidence>
<dbReference type="OrthoDB" id="4062651at2759"/>
<evidence type="ECO:0000259" key="7">
    <source>
        <dbReference type="PROSITE" id="PS50011"/>
    </source>
</evidence>
<dbReference type="RefSeq" id="XP_029220705.1">
    <property type="nucleotide sequence ID" value="XM_029363339.1"/>
</dbReference>
<reference evidence="8 9" key="1">
    <citation type="submission" date="2017-09" db="EMBL/GenBank/DDBJ databases">
        <title>Genome sequencing of Besnoitia besnoiti strain Bb-Ger1.</title>
        <authorList>
            <person name="Schares G."/>
            <person name="Venepally P."/>
            <person name="Lorenzi H.A."/>
        </authorList>
    </citation>
    <scope>NUCLEOTIDE SEQUENCE [LARGE SCALE GENOMIC DNA]</scope>
    <source>
        <strain evidence="8 9">Bb-Ger1</strain>
    </source>
</reference>
<name>A0A2A9ML11_BESBE</name>
<evidence type="ECO:0000256" key="3">
    <source>
        <dbReference type="PROSITE-ProRule" id="PRU10141"/>
    </source>
</evidence>
<dbReference type="InterPro" id="IPR027916">
    <property type="entry name" value="Kinase-like_dom_ROP"/>
</dbReference>
<dbReference type="InterPro" id="IPR017441">
    <property type="entry name" value="Protein_kinase_ATP_BS"/>
</dbReference>
<evidence type="ECO:0000256" key="1">
    <source>
        <dbReference type="ARBA" id="ARBA00022741"/>
    </source>
</evidence>
<dbReference type="InterPro" id="IPR011009">
    <property type="entry name" value="Kinase-like_dom_sf"/>
</dbReference>
<evidence type="ECO:0000256" key="4">
    <source>
        <dbReference type="RuleBase" id="RU000304"/>
    </source>
</evidence>
<feature type="region of interest" description="Disordered" evidence="5">
    <location>
        <begin position="45"/>
        <end position="81"/>
    </location>
</feature>
<keyword evidence="1 3" id="KW-0547">Nucleotide-binding</keyword>
<dbReference type="SUPFAM" id="SSF56112">
    <property type="entry name" value="Protein kinase-like (PK-like)"/>
    <property type="match status" value="1"/>
</dbReference>
<dbReference type="Gene3D" id="3.30.200.20">
    <property type="entry name" value="Phosphorylase Kinase, domain 1"/>
    <property type="match status" value="1"/>
</dbReference>
<dbReference type="InterPro" id="IPR000719">
    <property type="entry name" value="Prot_kinase_dom"/>
</dbReference>
<dbReference type="KEGG" id="bbes:BESB_048880"/>
<dbReference type="GO" id="GO:0005737">
    <property type="term" value="C:cytoplasm"/>
    <property type="evidence" value="ECO:0007669"/>
    <property type="project" value="TreeGrafter"/>
</dbReference>
<feature type="chain" id="PRO_5013264733" evidence="6">
    <location>
        <begin position="19"/>
        <end position="499"/>
    </location>
</feature>
<keyword evidence="2 3" id="KW-0067">ATP-binding</keyword>
<gene>
    <name evidence="8" type="ORF">BESB_048880</name>
</gene>
<dbReference type="SMART" id="SM00220">
    <property type="entry name" value="S_TKc"/>
    <property type="match status" value="1"/>
</dbReference>
<feature type="binding site" evidence="3">
    <location>
        <position position="198"/>
    </location>
    <ligand>
        <name>ATP</name>
        <dbReference type="ChEBI" id="CHEBI:30616"/>
    </ligand>
</feature>
<comment type="caution">
    <text evidence="8">The sequence shown here is derived from an EMBL/GenBank/DDBJ whole genome shotgun (WGS) entry which is preliminary data.</text>
</comment>
<dbReference type="PANTHER" id="PTHR44167">
    <property type="entry name" value="OVARIAN-SPECIFIC SERINE/THREONINE-PROTEIN KINASE LOK-RELATED"/>
    <property type="match status" value="1"/>
</dbReference>
<feature type="signal peptide" evidence="6">
    <location>
        <begin position="1"/>
        <end position="18"/>
    </location>
</feature>
<dbReference type="GO" id="GO:0044773">
    <property type="term" value="P:mitotic DNA damage checkpoint signaling"/>
    <property type="evidence" value="ECO:0007669"/>
    <property type="project" value="TreeGrafter"/>
</dbReference>
<keyword evidence="8" id="KW-0808">Transferase</keyword>
<evidence type="ECO:0000256" key="6">
    <source>
        <dbReference type="SAM" id="SignalP"/>
    </source>
</evidence>
<dbReference type="EMBL" id="NWUJ01000003">
    <property type="protein sequence ID" value="PFH36696.1"/>
    <property type="molecule type" value="Genomic_DNA"/>
</dbReference>
<dbReference type="PANTHER" id="PTHR44167:SF24">
    <property type="entry name" value="SERINE_THREONINE-PROTEIN KINASE CHK2"/>
    <property type="match status" value="1"/>
</dbReference>
<evidence type="ECO:0000256" key="5">
    <source>
        <dbReference type="SAM" id="MobiDB-lite"/>
    </source>
</evidence>